<comment type="caution">
    <text evidence="9">The sequence shown here is derived from an EMBL/GenBank/DDBJ whole genome shotgun (WGS) entry which is preliminary data.</text>
</comment>
<keyword evidence="3" id="KW-0813">Transport</keyword>
<accession>A0A7W7QH46</accession>
<dbReference type="GO" id="GO:0022857">
    <property type="term" value="F:transmembrane transporter activity"/>
    <property type="evidence" value="ECO:0007669"/>
    <property type="project" value="InterPro"/>
</dbReference>
<dbReference type="SUPFAM" id="SSF81345">
    <property type="entry name" value="ABC transporter involved in vitamin B12 uptake, BtuC"/>
    <property type="match status" value="1"/>
</dbReference>
<protein>
    <submittedName>
        <fullName evidence="9">Iron complex transport system permease protein</fullName>
    </submittedName>
</protein>
<dbReference type="Gene3D" id="1.10.3470.10">
    <property type="entry name" value="ABC transporter involved in vitamin B12 uptake, BtuC"/>
    <property type="match status" value="1"/>
</dbReference>
<dbReference type="PANTHER" id="PTHR30472">
    <property type="entry name" value="FERRIC ENTEROBACTIN TRANSPORT SYSTEM PERMEASE PROTEIN"/>
    <property type="match status" value="1"/>
</dbReference>
<evidence type="ECO:0000256" key="5">
    <source>
        <dbReference type="ARBA" id="ARBA00022692"/>
    </source>
</evidence>
<evidence type="ECO:0000256" key="7">
    <source>
        <dbReference type="ARBA" id="ARBA00023136"/>
    </source>
</evidence>
<feature type="transmembrane region" description="Helical" evidence="8">
    <location>
        <begin position="114"/>
        <end position="133"/>
    </location>
</feature>
<comment type="subcellular location">
    <subcellularLocation>
        <location evidence="1">Cell membrane</location>
        <topology evidence="1">Multi-pass membrane protein</topology>
    </subcellularLocation>
</comment>
<feature type="transmembrane region" description="Helical" evidence="8">
    <location>
        <begin position="296"/>
        <end position="316"/>
    </location>
</feature>
<dbReference type="CDD" id="cd06550">
    <property type="entry name" value="TM_ABC_iron-siderophores_like"/>
    <property type="match status" value="1"/>
</dbReference>
<dbReference type="InterPro" id="IPR037294">
    <property type="entry name" value="ABC_BtuC-like"/>
</dbReference>
<evidence type="ECO:0000256" key="1">
    <source>
        <dbReference type="ARBA" id="ARBA00004651"/>
    </source>
</evidence>
<gene>
    <name evidence="9" type="ORF">FHS44_000604</name>
</gene>
<feature type="transmembrane region" description="Helical" evidence="8">
    <location>
        <begin position="30"/>
        <end position="51"/>
    </location>
</feature>
<feature type="transmembrane region" description="Helical" evidence="8">
    <location>
        <begin position="257"/>
        <end position="284"/>
    </location>
</feature>
<dbReference type="EMBL" id="JACHJP010000001">
    <property type="protein sequence ID" value="MBB4913532.1"/>
    <property type="molecule type" value="Genomic_DNA"/>
</dbReference>
<proteinExistence type="inferred from homology"/>
<evidence type="ECO:0000256" key="2">
    <source>
        <dbReference type="ARBA" id="ARBA00007935"/>
    </source>
</evidence>
<organism evidence="9 10">
    <name type="scientific">Streptosporangium saharense</name>
    <dbReference type="NCBI Taxonomy" id="1706840"/>
    <lineage>
        <taxon>Bacteria</taxon>
        <taxon>Bacillati</taxon>
        <taxon>Actinomycetota</taxon>
        <taxon>Actinomycetes</taxon>
        <taxon>Streptosporangiales</taxon>
        <taxon>Streptosporangiaceae</taxon>
        <taxon>Streptosporangium</taxon>
    </lineage>
</organism>
<evidence type="ECO:0000313" key="10">
    <source>
        <dbReference type="Proteomes" id="UP000552644"/>
    </source>
</evidence>
<evidence type="ECO:0000256" key="6">
    <source>
        <dbReference type="ARBA" id="ARBA00022989"/>
    </source>
</evidence>
<evidence type="ECO:0000256" key="3">
    <source>
        <dbReference type="ARBA" id="ARBA00022448"/>
    </source>
</evidence>
<keyword evidence="7 8" id="KW-0472">Membrane</keyword>
<dbReference type="InterPro" id="IPR000522">
    <property type="entry name" value="ABC_transptr_permease_BtuC"/>
</dbReference>
<evidence type="ECO:0000256" key="4">
    <source>
        <dbReference type="ARBA" id="ARBA00022475"/>
    </source>
</evidence>
<comment type="similarity">
    <text evidence="2">Belongs to the binding-protein-dependent transport system permease family. FecCD subfamily.</text>
</comment>
<feature type="transmembrane region" description="Helical" evidence="8">
    <location>
        <begin position="328"/>
        <end position="348"/>
    </location>
</feature>
<dbReference type="GO" id="GO:0005886">
    <property type="term" value="C:plasma membrane"/>
    <property type="evidence" value="ECO:0007669"/>
    <property type="project" value="UniProtKB-SubCell"/>
</dbReference>
<dbReference type="GO" id="GO:0033214">
    <property type="term" value="P:siderophore-iron import into cell"/>
    <property type="evidence" value="ECO:0007669"/>
    <property type="project" value="TreeGrafter"/>
</dbReference>
<sequence>MKVSSRRQPYGRAVRLFGDGLSVRLGVRSLVVCALVTVAVALLGLTALSLGDYPIPFADVMDILAGGGTGGDRFIVADLRLPRVVCALLIGAALGVAGAIFQGLTRNPLASPDVIGFTTGAATGGILAIVLFAGNSSQVAVGALAGGGLVSVIVYVMSFRRGIQGYRLILMGIGMTSILVSVNSFILTRAEFETAANAQRWLIGSLNGSAWGDVTVLVGALAVLLPAAILMGDRLRLLELGDEHALSLGLTVERSRFALVLVSVALTALATAVAGPIAFVALAAPQLAGRLTGASGTGLVASALLGSLLLVAADLAAQRVIPGVQLPVGILTGVIGGLYLLVLLTAQWRANHG</sequence>
<dbReference type="AlphaFoldDB" id="A0A7W7QH46"/>
<keyword evidence="6 8" id="KW-1133">Transmembrane helix</keyword>
<evidence type="ECO:0000256" key="8">
    <source>
        <dbReference type="SAM" id="Phobius"/>
    </source>
</evidence>
<dbReference type="RefSeq" id="WP_184712296.1">
    <property type="nucleotide sequence ID" value="NZ_JACHJP010000001.1"/>
</dbReference>
<dbReference type="Proteomes" id="UP000552644">
    <property type="component" value="Unassembled WGS sequence"/>
</dbReference>
<name>A0A7W7QH46_9ACTN</name>
<keyword evidence="10" id="KW-1185">Reference proteome</keyword>
<feature type="transmembrane region" description="Helical" evidence="8">
    <location>
        <begin position="168"/>
        <end position="190"/>
    </location>
</feature>
<feature type="transmembrane region" description="Helical" evidence="8">
    <location>
        <begin position="210"/>
        <end position="230"/>
    </location>
</feature>
<feature type="transmembrane region" description="Helical" evidence="8">
    <location>
        <begin position="81"/>
        <end position="102"/>
    </location>
</feature>
<dbReference type="PANTHER" id="PTHR30472:SF24">
    <property type="entry name" value="FERRIC ENTEROBACTIN TRANSPORT SYSTEM PERMEASE PROTEIN FEPG"/>
    <property type="match status" value="1"/>
</dbReference>
<evidence type="ECO:0000313" key="9">
    <source>
        <dbReference type="EMBL" id="MBB4913532.1"/>
    </source>
</evidence>
<keyword evidence="5 8" id="KW-0812">Transmembrane</keyword>
<reference evidence="9 10" key="1">
    <citation type="submission" date="2020-08" db="EMBL/GenBank/DDBJ databases">
        <title>Genomic Encyclopedia of Type Strains, Phase III (KMG-III): the genomes of soil and plant-associated and newly described type strains.</title>
        <authorList>
            <person name="Whitman W."/>
        </authorList>
    </citation>
    <scope>NUCLEOTIDE SEQUENCE [LARGE SCALE GENOMIC DNA]</scope>
    <source>
        <strain evidence="9 10">CECT 8840</strain>
    </source>
</reference>
<feature type="transmembrane region" description="Helical" evidence="8">
    <location>
        <begin position="139"/>
        <end position="156"/>
    </location>
</feature>
<keyword evidence="4" id="KW-1003">Cell membrane</keyword>
<dbReference type="Pfam" id="PF01032">
    <property type="entry name" value="FecCD"/>
    <property type="match status" value="1"/>
</dbReference>